<feature type="transmembrane region" description="Helical" evidence="1">
    <location>
        <begin position="17"/>
        <end position="45"/>
    </location>
</feature>
<dbReference type="AlphaFoldDB" id="A0A2A2K778"/>
<gene>
    <name evidence="2" type="ORF">WR25_06797</name>
</gene>
<keyword evidence="1" id="KW-1133">Transmembrane helix</keyword>
<keyword evidence="3" id="KW-1185">Reference proteome</keyword>
<dbReference type="Proteomes" id="UP000218231">
    <property type="component" value="Unassembled WGS sequence"/>
</dbReference>
<keyword evidence="1" id="KW-0812">Transmembrane</keyword>
<proteinExistence type="predicted"/>
<name>A0A2A2K778_9BILA</name>
<protein>
    <submittedName>
        <fullName evidence="2">Uncharacterized protein</fullName>
    </submittedName>
</protein>
<evidence type="ECO:0000313" key="3">
    <source>
        <dbReference type="Proteomes" id="UP000218231"/>
    </source>
</evidence>
<evidence type="ECO:0000313" key="2">
    <source>
        <dbReference type="EMBL" id="PAV69733.1"/>
    </source>
</evidence>
<comment type="caution">
    <text evidence="2">The sequence shown here is derived from an EMBL/GenBank/DDBJ whole genome shotgun (WGS) entry which is preliminary data.</text>
</comment>
<accession>A0A2A2K778</accession>
<sequence length="196" mass="20922">MGSFLCRVPRRRPAPSIIVPGCGVFMIRLIVGGIMPAFWVIALALSTPTPAQAVTPPETCTLLQKAYRISTGEGHDTDLSTVGLAKTDPSPLAKYRPEFRSYTGLTPGEFADLEAHEAAAVSPGFVPQCAWDKDDSVGEKSGYAVAFSAPILSTDRRIALVEVSYSKGISAHGGLCIMRLSPAGWNGRCINAWSIR</sequence>
<organism evidence="2 3">
    <name type="scientific">Diploscapter pachys</name>
    <dbReference type="NCBI Taxonomy" id="2018661"/>
    <lineage>
        <taxon>Eukaryota</taxon>
        <taxon>Metazoa</taxon>
        <taxon>Ecdysozoa</taxon>
        <taxon>Nematoda</taxon>
        <taxon>Chromadorea</taxon>
        <taxon>Rhabditida</taxon>
        <taxon>Rhabditina</taxon>
        <taxon>Rhabditomorpha</taxon>
        <taxon>Rhabditoidea</taxon>
        <taxon>Rhabditidae</taxon>
        <taxon>Diploscapter</taxon>
    </lineage>
</organism>
<dbReference type="EMBL" id="LIAE01009448">
    <property type="protein sequence ID" value="PAV69733.1"/>
    <property type="molecule type" value="Genomic_DNA"/>
</dbReference>
<evidence type="ECO:0000256" key="1">
    <source>
        <dbReference type="SAM" id="Phobius"/>
    </source>
</evidence>
<keyword evidence="1" id="KW-0472">Membrane</keyword>
<reference evidence="2 3" key="1">
    <citation type="journal article" date="2017" name="Curr. Biol.">
        <title>Genome architecture and evolution of a unichromosomal asexual nematode.</title>
        <authorList>
            <person name="Fradin H."/>
            <person name="Zegar C."/>
            <person name="Gutwein M."/>
            <person name="Lucas J."/>
            <person name="Kovtun M."/>
            <person name="Corcoran D."/>
            <person name="Baugh L.R."/>
            <person name="Kiontke K."/>
            <person name="Gunsalus K."/>
            <person name="Fitch D.H."/>
            <person name="Piano F."/>
        </authorList>
    </citation>
    <scope>NUCLEOTIDE SEQUENCE [LARGE SCALE GENOMIC DNA]</scope>
    <source>
        <strain evidence="2">PF1309</strain>
    </source>
</reference>